<reference evidence="2" key="1">
    <citation type="journal article" date="2020" name="Stud. Mycol.">
        <title>101 Dothideomycetes genomes: a test case for predicting lifestyles and emergence of pathogens.</title>
        <authorList>
            <person name="Haridas S."/>
            <person name="Albert R."/>
            <person name="Binder M."/>
            <person name="Bloem J."/>
            <person name="Labutti K."/>
            <person name="Salamov A."/>
            <person name="Andreopoulos B."/>
            <person name="Baker S."/>
            <person name="Barry K."/>
            <person name="Bills G."/>
            <person name="Bluhm B."/>
            <person name="Cannon C."/>
            <person name="Castanera R."/>
            <person name="Culley D."/>
            <person name="Daum C."/>
            <person name="Ezra D."/>
            <person name="Gonzalez J."/>
            <person name="Henrissat B."/>
            <person name="Kuo A."/>
            <person name="Liang C."/>
            <person name="Lipzen A."/>
            <person name="Lutzoni F."/>
            <person name="Magnuson J."/>
            <person name="Mondo S."/>
            <person name="Nolan M."/>
            <person name="Ohm R."/>
            <person name="Pangilinan J."/>
            <person name="Park H.-J."/>
            <person name="Ramirez L."/>
            <person name="Alfaro M."/>
            <person name="Sun H."/>
            <person name="Tritt A."/>
            <person name="Yoshinaga Y."/>
            <person name="Zwiers L.-H."/>
            <person name="Turgeon B."/>
            <person name="Goodwin S."/>
            <person name="Spatafora J."/>
            <person name="Crous P."/>
            <person name="Grigoriev I."/>
        </authorList>
    </citation>
    <scope>NUCLEOTIDE SEQUENCE</scope>
    <source>
        <strain evidence="2">CBS 122368</strain>
    </source>
</reference>
<dbReference type="Proteomes" id="UP000800094">
    <property type="component" value="Unassembled WGS sequence"/>
</dbReference>
<accession>A0A6A6IFS8</accession>
<gene>
    <name evidence="2" type="ORF">BU26DRAFT_519500</name>
</gene>
<sequence>MVLYHDDGRVVKAHEDYLERAAKMHSEACGFEGQTDALQRQRPEVSQRSADRVQFRIHPQDHWTLYSRVQEDRPWFDGYRLQGYLEESHEPTRLPEEGVHKATLMKCSGYAQEYFMRKPDSKELSLPIRFPRRHDYGSKKYYEKYETQMAYITPAPLEDSIIPWLEKVEEYLAEDRHKGEIPKPNIPDSLLDKIYLYGAMLQLSVPRFIQEPLIEALCKEMYKRPLKRCHLEALELSVARLHAYTVPTLDPVLNHVVGTYGLRSRADRDNPGSAPTGTDRPMSAAVQPRFLEYTNTPAGRADFPADTYIVPPRLAVLGHCIRHWSGVRYDGSTAAAYTGYPLNVGIVNRPVRRGPGDDLHLDKKNAKSSYYLRGVCSFPGEGKIEYAPRKTQSAPSAPPAVKKPTEESNK</sequence>
<feature type="region of interest" description="Disordered" evidence="1">
    <location>
        <begin position="386"/>
        <end position="410"/>
    </location>
</feature>
<dbReference type="OrthoDB" id="3798868at2759"/>
<evidence type="ECO:0000313" key="2">
    <source>
        <dbReference type="EMBL" id="KAF2249434.1"/>
    </source>
</evidence>
<dbReference type="GeneID" id="54582399"/>
<evidence type="ECO:0000256" key="1">
    <source>
        <dbReference type="SAM" id="MobiDB-lite"/>
    </source>
</evidence>
<organism evidence="2 3">
    <name type="scientific">Trematosphaeria pertusa</name>
    <dbReference type="NCBI Taxonomy" id="390896"/>
    <lineage>
        <taxon>Eukaryota</taxon>
        <taxon>Fungi</taxon>
        <taxon>Dikarya</taxon>
        <taxon>Ascomycota</taxon>
        <taxon>Pezizomycotina</taxon>
        <taxon>Dothideomycetes</taxon>
        <taxon>Pleosporomycetidae</taxon>
        <taxon>Pleosporales</taxon>
        <taxon>Massarineae</taxon>
        <taxon>Trematosphaeriaceae</taxon>
        <taxon>Trematosphaeria</taxon>
    </lineage>
</organism>
<dbReference type="AlphaFoldDB" id="A0A6A6IFS8"/>
<dbReference type="EMBL" id="ML987195">
    <property type="protein sequence ID" value="KAF2249434.1"/>
    <property type="molecule type" value="Genomic_DNA"/>
</dbReference>
<name>A0A6A6IFS8_9PLEO</name>
<evidence type="ECO:0000313" key="3">
    <source>
        <dbReference type="Proteomes" id="UP000800094"/>
    </source>
</evidence>
<proteinExistence type="predicted"/>
<protein>
    <submittedName>
        <fullName evidence="2">Uncharacterized protein</fullName>
    </submittedName>
</protein>
<keyword evidence="3" id="KW-1185">Reference proteome</keyword>
<dbReference type="RefSeq" id="XP_033684438.1">
    <property type="nucleotide sequence ID" value="XM_033829069.1"/>
</dbReference>